<evidence type="ECO:0000313" key="1">
    <source>
        <dbReference type="EMBL" id="EST27372.1"/>
    </source>
</evidence>
<organism evidence="1 2">
    <name type="scientific">Streptomyces roseochromogenus subsp. oscitans DS 12.976</name>
    <dbReference type="NCBI Taxonomy" id="1352936"/>
    <lineage>
        <taxon>Bacteria</taxon>
        <taxon>Bacillati</taxon>
        <taxon>Actinomycetota</taxon>
        <taxon>Actinomycetes</taxon>
        <taxon>Kitasatosporales</taxon>
        <taxon>Streptomycetaceae</taxon>
        <taxon>Streptomyces</taxon>
    </lineage>
</organism>
<proteinExistence type="predicted"/>
<reference evidence="1 2" key="1">
    <citation type="journal article" date="2014" name="Genome Announc.">
        <title>Draft Genome Sequence of Streptomyces roseochromogenes subsp. oscitans DS 12.976, Producer of the Aminocoumarin Antibiotic Clorobiocin.</title>
        <authorList>
            <person name="Ruckert C."/>
            <person name="Kalinowski J."/>
            <person name="Heide L."/>
            <person name="Apel A.K."/>
        </authorList>
    </citation>
    <scope>NUCLEOTIDE SEQUENCE [LARGE SCALE GENOMIC DNA]</scope>
    <source>
        <strain evidence="1 2">DS 12.976</strain>
    </source>
</reference>
<protein>
    <submittedName>
        <fullName evidence="1">Uncharacterized protein</fullName>
    </submittedName>
</protein>
<keyword evidence="2" id="KW-1185">Reference proteome</keyword>
<name>V6K5G4_STRRC</name>
<dbReference type="AlphaFoldDB" id="V6K5G4"/>
<dbReference type="EMBL" id="AWQX01000214">
    <property type="protein sequence ID" value="EST27372.1"/>
    <property type="molecule type" value="Genomic_DNA"/>
</dbReference>
<gene>
    <name evidence="1" type="ORF">M878_25580</name>
</gene>
<dbReference type="Proteomes" id="UP000017984">
    <property type="component" value="Chromosome"/>
</dbReference>
<accession>V6K5G4</accession>
<dbReference type="PATRIC" id="fig|1352936.5.peg.5335"/>
<dbReference type="HOGENOM" id="CLU_2157024_0_0_11"/>
<evidence type="ECO:0000313" key="2">
    <source>
        <dbReference type="Proteomes" id="UP000017984"/>
    </source>
</evidence>
<sequence length="111" mass="12206">MRFVGAQRDLVGEALLSLAYRREGESALQVWAGCGRQQLEELHGRIQSAGDREYVVLSAGELHTLHAVLTSVYCMFASEEGFHEQLGFYRENLFALVGGLMVTVGQAATTE</sequence>
<comment type="caution">
    <text evidence="1">The sequence shown here is derived from an EMBL/GenBank/DDBJ whole genome shotgun (WGS) entry which is preliminary data.</text>
</comment>